<evidence type="ECO:0000256" key="1">
    <source>
        <dbReference type="SAM" id="MobiDB-lite"/>
    </source>
</evidence>
<dbReference type="AlphaFoldDB" id="A0A317SX32"/>
<evidence type="ECO:0000313" key="3">
    <source>
        <dbReference type="Proteomes" id="UP000246991"/>
    </source>
</evidence>
<dbReference type="Proteomes" id="UP000246991">
    <property type="component" value="Unassembled WGS sequence"/>
</dbReference>
<proteinExistence type="predicted"/>
<reference evidence="2 3" key="1">
    <citation type="submission" date="2018-03" db="EMBL/GenBank/DDBJ databases">
        <title>Genomes of Pezizomycetes fungi and the evolution of truffles.</title>
        <authorList>
            <person name="Murat C."/>
            <person name="Payen T."/>
            <person name="Noel B."/>
            <person name="Kuo A."/>
            <person name="Martin F.M."/>
        </authorList>
    </citation>
    <scope>NUCLEOTIDE SEQUENCE [LARGE SCALE GENOMIC DNA]</scope>
    <source>
        <strain evidence="2">091103-1</strain>
    </source>
</reference>
<evidence type="ECO:0000313" key="2">
    <source>
        <dbReference type="EMBL" id="PWW77966.1"/>
    </source>
</evidence>
<name>A0A317SX32_9PEZI</name>
<keyword evidence="3" id="KW-1185">Reference proteome</keyword>
<sequence>MFWIWTGSGRNNLFLVRFLGNARVEWSGIISRYAYSVPNGREANGKRGGATDGTLRTLLRGRQYLVDFIRPDREWMCTLPRRIGTDGAVPEPVRARQCARKGTGTGPGPIRTSPIRRSKIEVMLPSKTGMKVGPGGGEENTNALGTVVLLRGIEGPCGLVSSLRLLVTIRLRGPVAHNFIPKAFIRGTIRVYGTVEYLSNPLNFRVRLINYHL</sequence>
<feature type="region of interest" description="Disordered" evidence="1">
    <location>
        <begin position="92"/>
        <end position="112"/>
    </location>
</feature>
<gene>
    <name evidence="2" type="ORF">C7212DRAFT_342386</name>
</gene>
<protein>
    <submittedName>
        <fullName evidence="2">Uncharacterized protein</fullName>
    </submittedName>
</protein>
<organism evidence="2 3">
    <name type="scientific">Tuber magnatum</name>
    <name type="common">white Piedmont truffle</name>
    <dbReference type="NCBI Taxonomy" id="42249"/>
    <lineage>
        <taxon>Eukaryota</taxon>
        <taxon>Fungi</taxon>
        <taxon>Dikarya</taxon>
        <taxon>Ascomycota</taxon>
        <taxon>Pezizomycotina</taxon>
        <taxon>Pezizomycetes</taxon>
        <taxon>Pezizales</taxon>
        <taxon>Tuberaceae</taxon>
        <taxon>Tuber</taxon>
    </lineage>
</organism>
<dbReference type="EMBL" id="PYWC01000018">
    <property type="protein sequence ID" value="PWW77966.1"/>
    <property type="molecule type" value="Genomic_DNA"/>
</dbReference>
<accession>A0A317SX32</accession>
<comment type="caution">
    <text evidence="2">The sequence shown here is derived from an EMBL/GenBank/DDBJ whole genome shotgun (WGS) entry which is preliminary data.</text>
</comment>